<evidence type="ECO:0000313" key="1">
    <source>
        <dbReference type="EMBL" id="PWA62633.1"/>
    </source>
</evidence>
<accession>A0A2U1MN03</accession>
<evidence type="ECO:0000313" key="2">
    <source>
        <dbReference type="Proteomes" id="UP000245207"/>
    </source>
</evidence>
<keyword evidence="2" id="KW-1185">Reference proteome</keyword>
<reference evidence="1 2" key="1">
    <citation type="journal article" date="2018" name="Mol. Plant">
        <title>The genome of Artemisia annua provides insight into the evolution of Asteraceae family and artemisinin biosynthesis.</title>
        <authorList>
            <person name="Shen Q."/>
            <person name="Zhang L."/>
            <person name="Liao Z."/>
            <person name="Wang S."/>
            <person name="Yan T."/>
            <person name="Shi P."/>
            <person name="Liu M."/>
            <person name="Fu X."/>
            <person name="Pan Q."/>
            <person name="Wang Y."/>
            <person name="Lv Z."/>
            <person name="Lu X."/>
            <person name="Zhang F."/>
            <person name="Jiang W."/>
            <person name="Ma Y."/>
            <person name="Chen M."/>
            <person name="Hao X."/>
            <person name="Li L."/>
            <person name="Tang Y."/>
            <person name="Lv G."/>
            <person name="Zhou Y."/>
            <person name="Sun X."/>
            <person name="Brodelius P.E."/>
            <person name="Rose J.K.C."/>
            <person name="Tang K."/>
        </authorList>
    </citation>
    <scope>NUCLEOTIDE SEQUENCE [LARGE SCALE GENOMIC DNA]</scope>
    <source>
        <strain evidence="2">cv. Huhao1</strain>
        <tissue evidence="1">Leaf</tissue>
    </source>
</reference>
<evidence type="ECO:0008006" key="3">
    <source>
        <dbReference type="Google" id="ProtNLM"/>
    </source>
</evidence>
<sequence>MLLTNDKDCDNDGNDLFMELQSLQNMLPNEAYEGERSWTSIQIMEFTKKMDMFPNVLLAYKILLTIPVTVASGKRVFEVVFSKFDYDKIIDVLL</sequence>
<protein>
    <recommendedName>
        <fullName evidence="3">HAT C-terminal dimerisation domain-containing protein</fullName>
    </recommendedName>
</protein>
<proteinExistence type="predicted"/>
<organism evidence="1 2">
    <name type="scientific">Artemisia annua</name>
    <name type="common">Sweet wormwood</name>
    <dbReference type="NCBI Taxonomy" id="35608"/>
    <lineage>
        <taxon>Eukaryota</taxon>
        <taxon>Viridiplantae</taxon>
        <taxon>Streptophyta</taxon>
        <taxon>Embryophyta</taxon>
        <taxon>Tracheophyta</taxon>
        <taxon>Spermatophyta</taxon>
        <taxon>Magnoliopsida</taxon>
        <taxon>eudicotyledons</taxon>
        <taxon>Gunneridae</taxon>
        <taxon>Pentapetalae</taxon>
        <taxon>asterids</taxon>
        <taxon>campanulids</taxon>
        <taxon>Asterales</taxon>
        <taxon>Asteraceae</taxon>
        <taxon>Asteroideae</taxon>
        <taxon>Anthemideae</taxon>
        <taxon>Artemisiinae</taxon>
        <taxon>Artemisia</taxon>
    </lineage>
</organism>
<comment type="caution">
    <text evidence="1">The sequence shown here is derived from an EMBL/GenBank/DDBJ whole genome shotgun (WGS) entry which is preliminary data.</text>
</comment>
<gene>
    <name evidence="1" type="ORF">CTI12_AA358610</name>
</gene>
<name>A0A2U1MN03_ARTAN</name>
<dbReference type="EMBL" id="PKPP01004827">
    <property type="protein sequence ID" value="PWA62633.1"/>
    <property type="molecule type" value="Genomic_DNA"/>
</dbReference>
<dbReference type="OrthoDB" id="1164622at2759"/>
<dbReference type="Proteomes" id="UP000245207">
    <property type="component" value="Unassembled WGS sequence"/>
</dbReference>
<dbReference type="AlphaFoldDB" id="A0A2U1MN03"/>